<reference evidence="1" key="1">
    <citation type="journal article" date="2015" name="Nature">
        <title>Complex archaea that bridge the gap between prokaryotes and eukaryotes.</title>
        <authorList>
            <person name="Spang A."/>
            <person name="Saw J.H."/>
            <person name="Jorgensen S.L."/>
            <person name="Zaremba-Niedzwiedzka K."/>
            <person name="Martijn J."/>
            <person name="Lind A.E."/>
            <person name="van Eijk R."/>
            <person name="Schleper C."/>
            <person name="Guy L."/>
            <person name="Ettema T.J."/>
        </authorList>
    </citation>
    <scope>NUCLEOTIDE SEQUENCE</scope>
</reference>
<accession>A0A0F9SX36</accession>
<comment type="caution">
    <text evidence="1">The sequence shown here is derived from an EMBL/GenBank/DDBJ whole genome shotgun (WGS) entry which is preliminary data.</text>
</comment>
<dbReference type="EMBL" id="LAZR01000481">
    <property type="protein sequence ID" value="KKN67202.1"/>
    <property type="molecule type" value="Genomic_DNA"/>
</dbReference>
<sequence length="64" mass="7391">MENDKMILFSDYLEDKKELRRNIEGLLHRFLNKYPVKIIELPVKSAPGLGDTACIFNGIEIIVK</sequence>
<organism evidence="1">
    <name type="scientific">marine sediment metagenome</name>
    <dbReference type="NCBI Taxonomy" id="412755"/>
    <lineage>
        <taxon>unclassified sequences</taxon>
        <taxon>metagenomes</taxon>
        <taxon>ecological metagenomes</taxon>
    </lineage>
</organism>
<proteinExistence type="predicted"/>
<evidence type="ECO:0000313" key="1">
    <source>
        <dbReference type="EMBL" id="KKN67202.1"/>
    </source>
</evidence>
<gene>
    <name evidence="1" type="ORF">LCGC14_0463750</name>
</gene>
<name>A0A0F9SX36_9ZZZZ</name>
<dbReference type="AlphaFoldDB" id="A0A0F9SX36"/>
<protein>
    <submittedName>
        <fullName evidence="1">Uncharacterized protein</fullName>
    </submittedName>
</protein>